<evidence type="ECO:0000256" key="4">
    <source>
        <dbReference type="ARBA" id="ARBA00023136"/>
    </source>
</evidence>
<organism evidence="8 9">
    <name type="scientific">Ancylomarina longa</name>
    <dbReference type="NCBI Taxonomy" id="2487017"/>
    <lineage>
        <taxon>Bacteria</taxon>
        <taxon>Pseudomonadati</taxon>
        <taxon>Bacteroidota</taxon>
        <taxon>Bacteroidia</taxon>
        <taxon>Marinilabiliales</taxon>
        <taxon>Marinifilaceae</taxon>
        <taxon>Ancylomarina</taxon>
    </lineage>
</organism>
<comment type="similarity">
    <text evidence="2">Belongs to the SusD family.</text>
</comment>
<dbReference type="InterPro" id="IPR033985">
    <property type="entry name" value="SusD-like_N"/>
</dbReference>
<dbReference type="OrthoDB" id="618454at2"/>
<dbReference type="PROSITE" id="PS51257">
    <property type="entry name" value="PROKAR_LIPOPROTEIN"/>
    <property type="match status" value="1"/>
</dbReference>
<evidence type="ECO:0000313" key="8">
    <source>
        <dbReference type="EMBL" id="RUT78012.1"/>
    </source>
</evidence>
<keyword evidence="4" id="KW-0472">Membrane</keyword>
<accession>A0A434AUB7</accession>
<proteinExistence type="inferred from homology"/>
<evidence type="ECO:0000256" key="2">
    <source>
        <dbReference type="ARBA" id="ARBA00006275"/>
    </source>
</evidence>
<protein>
    <submittedName>
        <fullName evidence="8">RagB/SusD family nutrient uptake outer membrane protein</fullName>
    </submittedName>
</protein>
<dbReference type="InterPro" id="IPR011990">
    <property type="entry name" value="TPR-like_helical_dom_sf"/>
</dbReference>
<feature type="domain" description="RagB/SusD" evidence="6">
    <location>
        <begin position="354"/>
        <end position="492"/>
    </location>
</feature>
<dbReference type="AlphaFoldDB" id="A0A434AUB7"/>
<gene>
    <name evidence="8" type="ORF">DLK05_10210</name>
</gene>
<dbReference type="CDD" id="cd08977">
    <property type="entry name" value="SusD"/>
    <property type="match status" value="1"/>
</dbReference>
<dbReference type="RefSeq" id="WP_127343878.1">
    <property type="nucleotide sequence ID" value="NZ_RJJX01000012.1"/>
</dbReference>
<reference evidence="8 9" key="1">
    <citation type="submission" date="2018-11" db="EMBL/GenBank/DDBJ databases">
        <title>Parancylomarina longa gen. nov., sp. nov., isolated from sediments of southern Okinawa.</title>
        <authorList>
            <person name="Fu T."/>
        </authorList>
    </citation>
    <scope>NUCLEOTIDE SEQUENCE [LARGE SCALE GENOMIC DNA]</scope>
    <source>
        <strain evidence="8 9">T3-2 S1-C</strain>
    </source>
</reference>
<evidence type="ECO:0000313" key="9">
    <source>
        <dbReference type="Proteomes" id="UP000282985"/>
    </source>
</evidence>
<evidence type="ECO:0000256" key="5">
    <source>
        <dbReference type="ARBA" id="ARBA00023237"/>
    </source>
</evidence>
<evidence type="ECO:0000256" key="1">
    <source>
        <dbReference type="ARBA" id="ARBA00004442"/>
    </source>
</evidence>
<dbReference type="SUPFAM" id="SSF48452">
    <property type="entry name" value="TPR-like"/>
    <property type="match status" value="1"/>
</dbReference>
<feature type="domain" description="SusD-like N-terminal" evidence="7">
    <location>
        <begin position="111"/>
        <end position="249"/>
    </location>
</feature>
<name>A0A434AUB7_9BACT</name>
<dbReference type="Gene3D" id="1.25.40.390">
    <property type="match status" value="1"/>
</dbReference>
<comment type="caution">
    <text evidence="8">The sequence shown here is derived from an EMBL/GenBank/DDBJ whole genome shotgun (WGS) entry which is preliminary data.</text>
</comment>
<evidence type="ECO:0000259" key="7">
    <source>
        <dbReference type="Pfam" id="PF14322"/>
    </source>
</evidence>
<sequence>MKHIYSNIIIILFLLTGLVSCTDELDKDPIGLLTKDQISSDPTIATIESSVNSSYLPLENTLNGIIPGWRWDLGTVFRNDIVLQDIASNDMNKKWNPDGDQPWMDKIADFSFTPENQAFNGIWVYDYEGISRVNIAINFLTDTELIQKVGMEEARKNQLLSEAYFLRAFYYFDLVNNFGDVPLVLNSPASFEEAFDVSVRASADDVKTQINSDLSAAKTIAANAKYPVLSEPWRASKGAIIALQAKVALYSEDWTTVLSLIAELDGLGFYSLNANYFDSFDANLEFADDEVIFAYDHRSNETPNNTNGLKDVSGWGFFSPTDDFINAFEANDPRLLYTTDIANKRSSKIVGSTTDQIDYGNKVYIRYADVLLWKAEALNETGDYSGAVAIVNQIRRRARTSPTADGSIVPVGTLPDRVSSTNQAEIKDWLMSERRVELGFESQRFNDLKRWGTAQTVLTALGRNFQDYNYLYPIPQKDIDKSGGSITQNPGY</sequence>
<comment type="subcellular location">
    <subcellularLocation>
        <location evidence="1">Cell outer membrane</location>
    </subcellularLocation>
</comment>
<dbReference type="InterPro" id="IPR012944">
    <property type="entry name" value="SusD_RagB_dom"/>
</dbReference>
<keyword evidence="9" id="KW-1185">Reference proteome</keyword>
<dbReference type="Proteomes" id="UP000282985">
    <property type="component" value="Unassembled WGS sequence"/>
</dbReference>
<evidence type="ECO:0000259" key="6">
    <source>
        <dbReference type="Pfam" id="PF07980"/>
    </source>
</evidence>
<dbReference type="Pfam" id="PF07980">
    <property type="entry name" value="SusD_RagB"/>
    <property type="match status" value="1"/>
</dbReference>
<keyword evidence="3" id="KW-0732">Signal</keyword>
<dbReference type="GO" id="GO:0009279">
    <property type="term" value="C:cell outer membrane"/>
    <property type="evidence" value="ECO:0007669"/>
    <property type="project" value="UniProtKB-SubCell"/>
</dbReference>
<evidence type="ECO:0000256" key="3">
    <source>
        <dbReference type="ARBA" id="ARBA00022729"/>
    </source>
</evidence>
<dbReference type="Pfam" id="PF14322">
    <property type="entry name" value="SusD-like_3"/>
    <property type="match status" value="1"/>
</dbReference>
<keyword evidence="5" id="KW-0998">Cell outer membrane</keyword>
<dbReference type="EMBL" id="RJJX01000012">
    <property type="protein sequence ID" value="RUT78012.1"/>
    <property type="molecule type" value="Genomic_DNA"/>
</dbReference>